<dbReference type="InterPro" id="IPR009683">
    <property type="entry name" value="Extensin-like_C"/>
</dbReference>
<comment type="caution">
    <text evidence="2">The sequence shown here is derived from an EMBL/GenBank/DDBJ whole genome shotgun (WGS) entry which is preliminary data.</text>
</comment>
<feature type="domain" description="Extensin-like C-terminal" evidence="1">
    <location>
        <begin position="77"/>
        <end position="247"/>
    </location>
</feature>
<proteinExistence type="predicted"/>
<evidence type="ECO:0000259" key="1">
    <source>
        <dbReference type="Pfam" id="PF06904"/>
    </source>
</evidence>
<gene>
    <name evidence="2" type="ORF">KOF26_08995</name>
</gene>
<organism evidence="2 3">
    <name type="scientific">Sphingomonas quercus</name>
    <dbReference type="NCBI Taxonomy" id="2842451"/>
    <lineage>
        <taxon>Bacteria</taxon>
        <taxon>Pseudomonadati</taxon>
        <taxon>Pseudomonadota</taxon>
        <taxon>Alphaproteobacteria</taxon>
        <taxon>Sphingomonadales</taxon>
        <taxon>Sphingomonadaceae</taxon>
        <taxon>Sphingomonas</taxon>
    </lineage>
</organism>
<accession>A0ABS6BI61</accession>
<dbReference type="Pfam" id="PF06904">
    <property type="entry name" value="Extensin-like_C"/>
    <property type="match status" value="1"/>
</dbReference>
<protein>
    <submittedName>
        <fullName evidence="2">Extensin family protein</fullName>
    </submittedName>
</protein>
<dbReference type="EMBL" id="JAHKRT010000004">
    <property type="protein sequence ID" value="MBU3078000.1"/>
    <property type="molecule type" value="Genomic_DNA"/>
</dbReference>
<evidence type="ECO:0000313" key="2">
    <source>
        <dbReference type="EMBL" id="MBU3078000.1"/>
    </source>
</evidence>
<evidence type="ECO:0000313" key="3">
    <source>
        <dbReference type="Proteomes" id="UP000776276"/>
    </source>
</evidence>
<dbReference type="Proteomes" id="UP000776276">
    <property type="component" value="Unassembled WGS sequence"/>
</dbReference>
<reference evidence="2 3" key="1">
    <citation type="submission" date="2021-06" db="EMBL/GenBank/DDBJ databases">
        <title>Sphingomonas sp. XMGL2, whole genome shotgun sequencing project.</title>
        <authorList>
            <person name="Zhao G."/>
            <person name="Shen L."/>
        </authorList>
    </citation>
    <scope>NUCLEOTIDE SEQUENCE [LARGE SCALE GENOMIC DNA]</scope>
    <source>
        <strain evidence="2 3">XMGL2</strain>
    </source>
</reference>
<name>A0ABS6BI61_9SPHN</name>
<keyword evidence="3" id="KW-1185">Reference proteome</keyword>
<sequence>MARLGTESGRPSARAGLAEELDIGVGVRSSGLIIAVLLALLVAACVGPGGRAPAPPRRPAQPARPVPPVADDQAMRQCFVDLAHKDARYTRLPDRDFGNGCSAIGTVKLLDMGMPTTNLGAMTCPLASKLIEWTQEALQKAAQAWLDSPIARVDSFGTYNCRPIAGTTHLSQHGRSNAVDISGFVLANGRRITVLNDWNGPDENARNFLRAVRAAARRRFNIVLGPDANADHRNHLHFDMGPGHACR</sequence>